<dbReference type="Gene3D" id="3.30.2020.10">
    <property type="entry name" value="NE0471-like N-terminal domain"/>
    <property type="match status" value="1"/>
</dbReference>
<sequence>MTSPVPRITDIAATGPTQLRVAWRDGVDTLVDLAGWIATGDDVLAPLRDAVMFAAARIGEYGASLAWGDEDGDLAIDAFHLRQIATEQANAGTFQPAAWQAELRLSNQEVADFLGLSLSTWNAYKAGARVPTPTAMLCGAALRDPILLHAHFKPRRAGRPRKAPAP</sequence>
<dbReference type="Proteomes" id="UP001055101">
    <property type="component" value="Unassembled WGS sequence"/>
</dbReference>
<reference evidence="1" key="2">
    <citation type="submission" date="2021-08" db="EMBL/GenBank/DDBJ databases">
        <authorList>
            <person name="Tani A."/>
            <person name="Ola A."/>
            <person name="Ogura Y."/>
            <person name="Katsura K."/>
            <person name="Hayashi T."/>
        </authorList>
    </citation>
    <scope>NUCLEOTIDE SEQUENCE</scope>
    <source>
        <strain evidence="1">DSM 23674</strain>
    </source>
</reference>
<protein>
    <recommendedName>
        <fullName evidence="3">DUF2442 domain-containing protein</fullName>
    </recommendedName>
</protein>
<evidence type="ECO:0000313" key="1">
    <source>
        <dbReference type="EMBL" id="GJE56043.1"/>
    </source>
</evidence>
<dbReference type="Gene3D" id="1.10.260.40">
    <property type="entry name" value="lambda repressor-like DNA-binding domains"/>
    <property type="match status" value="1"/>
</dbReference>
<dbReference type="InterPro" id="IPR036782">
    <property type="entry name" value="NE0471-like_N"/>
</dbReference>
<organism evidence="1 2">
    <name type="scientific">Methylobacterium thuringiense</name>
    <dbReference type="NCBI Taxonomy" id="1003091"/>
    <lineage>
        <taxon>Bacteria</taxon>
        <taxon>Pseudomonadati</taxon>
        <taxon>Pseudomonadota</taxon>
        <taxon>Alphaproteobacteria</taxon>
        <taxon>Hyphomicrobiales</taxon>
        <taxon>Methylobacteriaceae</taxon>
        <taxon>Methylobacterium</taxon>
    </lineage>
</organism>
<dbReference type="SUPFAM" id="SSF143880">
    <property type="entry name" value="NE0471 N-terminal domain-like"/>
    <property type="match status" value="1"/>
</dbReference>
<comment type="caution">
    <text evidence="1">The sequence shown here is derived from an EMBL/GenBank/DDBJ whole genome shotgun (WGS) entry which is preliminary data.</text>
</comment>
<gene>
    <name evidence="1" type="ORF">EKPJFOCH_2540</name>
</gene>
<evidence type="ECO:0008006" key="3">
    <source>
        <dbReference type="Google" id="ProtNLM"/>
    </source>
</evidence>
<reference evidence="1" key="1">
    <citation type="journal article" date="2021" name="Front. Microbiol.">
        <title>Comprehensive Comparative Genomics and Phenotyping of Methylobacterium Species.</title>
        <authorList>
            <person name="Alessa O."/>
            <person name="Ogura Y."/>
            <person name="Fujitani Y."/>
            <person name="Takami H."/>
            <person name="Hayashi T."/>
            <person name="Sahin N."/>
            <person name="Tani A."/>
        </authorList>
    </citation>
    <scope>NUCLEOTIDE SEQUENCE</scope>
    <source>
        <strain evidence="1">DSM 23674</strain>
    </source>
</reference>
<keyword evidence="2" id="KW-1185">Reference proteome</keyword>
<name>A0ABQ4TN21_9HYPH</name>
<proteinExistence type="predicted"/>
<dbReference type="InterPro" id="IPR010982">
    <property type="entry name" value="Lambda_DNA-bd_dom_sf"/>
</dbReference>
<dbReference type="EMBL" id="BPRA01000010">
    <property type="protein sequence ID" value="GJE56043.1"/>
    <property type="molecule type" value="Genomic_DNA"/>
</dbReference>
<evidence type="ECO:0000313" key="2">
    <source>
        <dbReference type="Proteomes" id="UP001055101"/>
    </source>
</evidence>
<accession>A0ABQ4TN21</accession>